<feature type="signal peptide" evidence="1">
    <location>
        <begin position="1"/>
        <end position="16"/>
    </location>
</feature>
<evidence type="ECO:0000256" key="1">
    <source>
        <dbReference type="SAM" id="SignalP"/>
    </source>
</evidence>
<reference evidence="2 3" key="1">
    <citation type="submission" date="2013-11" db="EMBL/GenBank/DDBJ databases">
        <title>Genome sequencing of Stegodyphus mimosarum.</title>
        <authorList>
            <person name="Bechsgaard J."/>
        </authorList>
    </citation>
    <scope>NUCLEOTIDE SEQUENCE [LARGE SCALE GENOMIC DNA]</scope>
</reference>
<accession>A0A087TNL8</accession>
<organism evidence="2 3">
    <name type="scientific">Stegodyphus mimosarum</name>
    <name type="common">African social velvet spider</name>
    <dbReference type="NCBI Taxonomy" id="407821"/>
    <lineage>
        <taxon>Eukaryota</taxon>
        <taxon>Metazoa</taxon>
        <taxon>Ecdysozoa</taxon>
        <taxon>Arthropoda</taxon>
        <taxon>Chelicerata</taxon>
        <taxon>Arachnida</taxon>
        <taxon>Araneae</taxon>
        <taxon>Araneomorphae</taxon>
        <taxon>Entelegynae</taxon>
        <taxon>Eresoidea</taxon>
        <taxon>Eresidae</taxon>
        <taxon>Stegodyphus</taxon>
    </lineage>
</organism>
<name>A0A087TNL8_STEMI</name>
<keyword evidence="1" id="KW-0732">Signal</keyword>
<dbReference type="AlphaFoldDB" id="A0A087TNL8"/>
<keyword evidence="3" id="KW-1185">Reference proteome</keyword>
<feature type="non-terminal residue" evidence="2">
    <location>
        <position position="74"/>
    </location>
</feature>
<evidence type="ECO:0000313" key="3">
    <source>
        <dbReference type="Proteomes" id="UP000054359"/>
    </source>
</evidence>
<sequence>MMMAMVVLTCHPYLTGLWSSGTVELIPDFLTPLPILPHPYQIRGLFLSAVHLSIHLIQIAVQTEGAVTVLIAKS</sequence>
<protein>
    <submittedName>
        <fullName evidence="2">Uncharacterized protein</fullName>
    </submittedName>
</protein>
<proteinExistence type="predicted"/>
<gene>
    <name evidence="2" type="ORF">X975_17779</name>
</gene>
<feature type="chain" id="PRO_5001829841" evidence="1">
    <location>
        <begin position="17"/>
        <end position="74"/>
    </location>
</feature>
<dbReference type="Proteomes" id="UP000054359">
    <property type="component" value="Unassembled WGS sequence"/>
</dbReference>
<dbReference type="EMBL" id="KK116065">
    <property type="protein sequence ID" value="KFM66707.1"/>
    <property type="molecule type" value="Genomic_DNA"/>
</dbReference>
<evidence type="ECO:0000313" key="2">
    <source>
        <dbReference type="EMBL" id="KFM66707.1"/>
    </source>
</evidence>